<dbReference type="CDD" id="cd00383">
    <property type="entry name" value="trans_reg_C"/>
    <property type="match status" value="1"/>
</dbReference>
<dbReference type="SMART" id="SM00862">
    <property type="entry name" value="Trans_reg_C"/>
    <property type="match status" value="1"/>
</dbReference>
<dbReference type="Pfam" id="PF00486">
    <property type="entry name" value="Trans_reg_C"/>
    <property type="match status" value="1"/>
</dbReference>
<feature type="domain" description="Response regulatory" evidence="6">
    <location>
        <begin position="1"/>
        <end position="116"/>
    </location>
</feature>
<keyword evidence="8" id="KW-0966">Cell projection</keyword>
<dbReference type="KEGG" id="fil:BN1229_v1_3599"/>
<evidence type="ECO:0000256" key="3">
    <source>
        <dbReference type="ARBA" id="ARBA00023163"/>
    </source>
</evidence>
<dbReference type="GO" id="GO:0032993">
    <property type="term" value="C:protein-DNA complex"/>
    <property type="evidence" value="ECO:0007669"/>
    <property type="project" value="TreeGrafter"/>
</dbReference>
<keyword evidence="1" id="KW-0805">Transcription regulation</keyword>
<dbReference type="KEGG" id="fiy:BN1229_v1_3592"/>
<dbReference type="GO" id="GO:0005829">
    <property type="term" value="C:cytosol"/>
    <property type="evidence" value="ECO:0007669"/>
    <property type="project" value="TreeGrafter"/>
</dbReference>
<name>A0A0D6JJK0_9HYPH</name>
<dbReference type="PROSITE" id="PS51755">
    <property type="entry name" value="OMPR_PHOB"/>
    <property type="match status" value="1"/>
</dbReference>
<dbReference type="SUPFAM" id="SSF52172">
    <property type="entry name" value="CheY-like"/>
    <property type="match status" value="1"/>
</dbReference>
<dbReference type="InterPro" id="IPR036388">
    <property type="entry name" value="WH-like_DNA-bd_sf"/>
</dbReference>
<dbReference type="PANTHER" id="PTHR48111:SF67">
    <property type="entry name" value="TRANSCRIPTIONAL REGULATORY PROTEIN TCTD"/>
    <property type="match status" value="1"/>
</dbReference>
<dbReference type="Gene3D" id="3.40.50.2300">
    <property type="match status" value="1"/>
</dbReference>
<dbReference type="PANTHER" id="PTHR48111">
    <property type="entry name" value="REGULATOR OF RPOS"/>
    <property type="match status" value="1"/>
</dbReference>
<evidence type="ECO:0000313" key="9">
    <source>
        <dbReference type="Proteomes" id="UP000033187"/>
    </source>
</evidence>
<keyword evidence="9" id="KW-1185">Reference proteome</keyword>
<reference evidence="9" key="1">
    <citation type="submission" date="2015-02" db="EMBL/GenBank/DDBJ databases">
        <authorList>
            <person name="Chooi Y.-H."/>
        </authorList>
    </citation>
    <scope>NUCLEOTIDE SEQUENCE [LARGE SCALE GENOMIC DNA]</scope>
    <source>
        <strain evidence="9">strain Y</strain>
    </source>
</reference>
<dbReference type="AlphaFoldDB" id="A0A0D6JJK0"/>
<gene>
    <name evidence="8" type="primary">ftcR</name>
    <name evidence="8" type="ORF">YBN1229_v1_3592</name>
</gene>
<accession>A0A0D6JJK0</accession>
<dbReference type="Proteomes" id="UP000033187">
    <property type="component" value="Chromosome 1"/>
</dbReference>
<dbReference type="InterPro" id="IPR016032">
    <property type="entry name" value="Sig_transdc_resp-reg_C-effctor"/>
</dbReference>
<dbReference type="RefSeq" id="WP_046479297.1">
    <property type="nucleotide sequence ID" value="NZ_LN829118.1"/>
</dbReference>
<keyword evidence="8" id="KW-0969">Cilium</keyword>
<dbReference type="GO" id="GO:0006355">
    <property type="term" value="P:regulation of DNA-templated transcription"/>
    <property type="evidence" value="ECO:0007669"/>
    <property type="project" value="InterPro"/>
</dbReference>
<evidence type="ECO:0000259" key="6">
    <source>
        <dbReference type="PROSITE" id="PS50110"/>
    </source>
</evidence>
<evidence type="ECO:0000256" key="2">
    <source>
        <dbReference type="ARBA" id="ARBA00023125"/>
    </source>
</evidence>
<proteinExistence type="predicted"/>
<dbReference type="GO" id="GO:0000156">
    <property type="term" value="F:phosphorelay response regulator activity"/>
    <property type="evidence" value="ECO:0007669"/>
    <property type="project" value="TreeGrafter"/>
</dbReference>
<dbReference type="OrthoDB" id="9807846at2"/>
<dbReference type="Gene3D" id="1.10.10.10">
    <property type="entry name" value="Winged helix-like DNA-binding domain superfamily/Winged helix DNA-binding domain"/>
    <property type="match status" value="1"/>
</dbReference>
<evidence type="ECO:0000259" key="7">
    <source>
        <dbReference type="PROSITE" id="PS51755"/>
    </source>
</evidence>
<evidence type="ECO:0000256" key="4">
    <source>
        <dbReference type="PROSITE-ProRule" id="PRU00169"/>
    </source>
</evidence>
<sequence>MIVIVDERELVINGYASMFDREGVATTGFCPTEFDSWFTAAPDPDLGSIEAFLLGNCDGRRSLARIIKKRSSAAIIAMDDQKTLDETLDLFAAGVDDVVGKPVHVREIMARIGAIGRRAKTSDNELEAGPIVVFSEGRDPEVGGVPLPLPRRELRILEYLVRNQGRRVTKAQIFNFVYGLFDREIDDNVVESHISKLRKRLRQRLGYDPIDSKRHLGYRLHSD</sequence>
<dbReference type="GO" id="GO:0000976">
    <property type="term" value="F:transcription cis-regulatory region binding"/>
    <property type="evidence" value="ECO:0007669"/>
    <property type="project" value="TreeGrafter"/>
</dbReference>
<evidence type="ECO:0000256" key="5">
    <source>
        <dbReference type="PROSITE-ProRule" id="PRU01091"/>
    </source>
</evidence>
<dbReference type="PROSITE" id="PS50110">
    <property type="entry name" value="RESPONSE_REGULATORY"/>
    <property type="match status" value="1"/>
</dbReference>
<dbReference type="InterPro" id="IPR039420">
    <property type="entry name" value="WalR-like"/>
</dbReference>
<dbReference type="InterPro" id="IPR011006">
    <property type="entry name" value="CheY-like_superfamily"/>
</dbReference>
<organism evidence="8 9">
    <name type="scientific">Candidatus Filomicrobium marinum</name>
    <dbReference type="NCBI Taxonomy" id="1608628"/>
    <lineage>
        <taxon>Bacteria</taxon>
        <taxon>Pseudomonadati</taxon>
        <taxon>Pseudomonadota</taxon>
        <taxon>Alphaproteobacteria</taxon>
        <taxon>Hyphomicrobiales</taxon>
        <taxon>Hyphomicrobiaceae</taxon>
        <taxon>Filomicrobium</taxon>
    </lineage>
</organism>
<evidence type="ECO:0000313" key="8">
    <source>
        <dbReference type="EMBL" id="CPR22159.1"/>
    </source>
</evidence>
<keyword evidence="8" id="KW-0282">Flagellum</keyword>
<feature type="domain" description="OmpR/PhoB-type" evidence="7">
    <location>
        <begin position="123"/>
        <end position="222"/>
    </location>
</feature>
<dbReference type="InterPro" id="IPR001867">
    <property type="entry name" value="OmpR/PhoB-type_DNA-bd"/>
</dbReference>
<feature type="DNA-binding region" description="OmpR/PhoB-type" evidence="5">
    <location>
        <begin position="123"/>
        <end position="222"/>
    </location>
</feature>
<protein>
    <submittedName>
        <fullName evidence="8">Flagellar transcriptional regulator FtcR</fullName>
    </submittedName>
</protein>
<comment type="caution">
    <text evidence="4">Lacks conserved residue(s) required for the propagation of feature annotation.</text>
</comment>
<keyword evidence="2 5" id="KW-0238">DNA-binding</keyword>
<dbReference type="EMBL" id="LN829119">
    <property type="protein sequence ID" value="CPR22159.1"/>
    <property type="molecule type" value="Genomic_DNA"/>
</dbReference>
<evidence type="ECO:0000256" key="1">
    <source>
        <dbReference type="ARBA" id="ARBA00023015"/>
    </source>
</evidence>
<dbReference type="SUPFAM" id="SSF46894">
    <property type="entry name" value="C-terminal effector domain of the bipartite response regulators"/>
    <property type="match status" value="1"/>
</dbReference>
<dbReference type="InterPro" id="IPR001789">
    <property type="entry name" value="Sig_transdc_resp-reg_receiver"/>
</dbReference>
<keyword evidence="3" id="KW-0804">Transcription</keyword>